<organism evidence="1 2">
    <name type="scientific">Mycobacterium colombiense</name>
    <dbReference type="NCBI Taxonomy" id="339268"/>
    <lineage>
        <taxon>Bacteria</taxon>
        <taxon>Bacillati</taxon>
        <taxon>Actinomycetota</taxon>
        <taxon>Actinomycetes</taxon>
        <taxon>Mycobacteriales</taxon>
        <taxon>Mycobacteriaceae</taxon>
        <taxon>Mycobacterium</taxon>
        <taxon>Mycobacterium avium complex (MAC)</taxon>
    </lineage>
</organism>
<dbReference type="EMBL" id="QMEV01000009">
    <property type="protein sequence ID" value="RAV14077.1"/>
    <property type="molecule type" value="Genomic_DNA"/>
</dbReference>
<dbReference type="AlphaFoldDB" id="A0A329MAJ7"/>
<name>A0A329MAJ7_9MYCO</name>
<comment type="caution">
    <text evidence="1">The sequence shown here is derived from an EMBL/GenBank/DDBJ whole genome shotgun (WGS) entry which is preliminary data.</text>
</comment>
<dbReference type="OrthoDB" id="5149662at2"/>
<sequence>MTAGWNLPVASADEGTPVVVDCCQGPQVKPQHIMLLGDNTWNIDNLVWTSWGGAGARGTGIEFRVACVPNCAQGSATYSPVTITLTGATPPDFRYTSAVITNQNTGGSETASLR</sequence>
<evidence type="ECO:0000313" key="2">
    <source>
        <dbReference type="Proteomes" id="UP000250915"/>
    </source>
</evidence>
<proteinExistence type="predicted"/>
<accession>A0A329MAJ7</accession>
<dbReference type="Proteomes" id="UP000250915">
    <property type="component" value="Unassembled WGS sequence"/>
</dbReference>
<protein>
    <submittedName>
        <fullName evidence="1">Uncharacterized protein</fullName>
    </submittedName>
</protein>
<dbReference type="RefSeq" id="WP_112632288.1">
    <property type="nucleotide sequence ID" value="NZ_QMEV01000009.1"/>
</dbReference>
<reference evidence="1 2" key="1">
    <citation type="submission" date="2018-06" db="EMBL/GenBank/DDBJ databases">
        <title>NTM in soil in Japan.</title>
        <authorList>
            <person name="Ohya K."/>
        </authorList>
    </citation>
    <scope>NUCLEOTIDE SEQUENCE [LARGE SCALE GENOMIC DNA]</scope>
    <source>
        <strain evidence="1 2">GF28</strain>
    </source>
</reference>
<gene>
    <name evidence="1" type="ORF">DQP57_06840</name>
</gene>
<evidence type="ECO:0000313" key="1">
    <source>
        <dbReference type="EMBL" id="RAV14077.1"/>
    </source>
</evidence>